<evidence type="ECO:0000313" key="3">
    <source>
        <dbReference type="Proteomes" id="UP001212841"/>
    </source>
</evidence>
<protein>
    <submittedName>
        <fullName evidence="2">Mitochondrial ATPase complex subunit atp10</fullName>
    </submittedName>
</protein>
<gene>
    <name evidence="2" type="primary">ATP10</name>
    <name evidence="2" type="ORF">HK097_005912</name>
</gene>
<reference evidence="2" key="1">
    <citation type="submission" date="2020-05" db="EMBL/GenBank/DDBJ databases">
        <title>Phylogenomic resolution of chytrid fungi.</title>
        <authorList>
            <person name="Stajich J.E."/>
            <person name="Amses K."/>
            <person name="Simmons R."/>
            <person name="Seto K."/>
            <person name="Myers J."/>
            <person name="Bonds A."/>
            <person name="Quandt C.A."/>
            <person name="Barry K."/>
            <person name="Liu P."/>
            <person name="Grigoriev I."/>
            <person name="Longcore J.E."/>
            <person name="James T.Y."/>
        </authorList>
    </citation>
    <scope>NUCLEOTIDE SEQUENCE</scope>
    <source>
        <strain evidence="2">JEL0318</strain>
    </source>
</reference>
<name>A0AAD5S1X9_9FUNG</name>
<feature type="non-terminal residue" evidence="2">
    <location>
        <position position="266"/>
    </location>
</feature>
<dbReference type="EMBL" id="JADGJD010002774">
    <property type="protein sequence ID" value="KAJ3028693.1"/>
    <property type="molecule type" value="Genomic_DNA"/>
</dbReference>
<accession>A0AAD5S1X9</accession>
<evidence type="ECO:0000256" key="1">
    <source>
        <dbReference type="SAM" id="MobiDB-lite"/>
    </source>
</evidence>
<evidence type="ECO:0000313" key="2">
    <source>
        <dbReference type="EMBL" id="KAJ3028693.1"/>
    </source>
</evidence>
<sequence length="266" mass="29906">MEEQRKQAELEQSQKRAAGKKTRVSEGMQKRMSRMLDLDHNIAQRRVLMDEALKKGYYDDHKEVARKGNKLWEASRVMKAQNVSPLIPNIAGKTLSKESTDLISIVTKNKVTLVAFLFNAYGERHIKTFIDPFISGFKAVEGIDYFRVVVEENSIKAAVLKPLVPYMRWSVDKDVRPKQMMVFENVTAQRVRCGMSNPVVGWVNLVDSTGRIRWQAHGPAKEHELETLGRLTRELAGLPPKPVVVKTTVESGFGDVAGGEGGVTKK</sequence>
<feature type="compositionally biased region" description="Basic and acidic residues" evidence="1">
    <location>
        <begin position="1"/>
        <end position="14"/>
    </location>
</feature>
<organism evidence="2 3">
    <name type="scientific">Rhizophlyctis rosea</name>
    <dbReference type="NCBI Taxonomy" id="64517"/>
    <lineage>
        <taxon>Eukaryota</taxon>
        <taxon>Fungi</taxon>
        <taxon>Fungi incertae sedis</taxon>
        <taxon>Chytridiomycota</taxon>
        <taxon>Chytridiomycota incertae sedis</taxon>
        <taxon>Chytridiomycetes</taxon>
        <taxon>Rhizophlyctidales</taxon>
        <taxon>Rhizophlyctidaceae</taxon>
        <taxon>Rhizophlyctis</taxon>
    </lineage>
</organism>
<keyword evidence="3" id="KW-1185">Reference proteome</keyword>
<dbReference type="AlphaFoldDB" id="A0AAD5S1X9"/>
<dbReference type="GO" id="GO:0033615">
    <property type="term" value="P:mitochondrial proton-transporting ATP synthase complex assembly"/>
    <property type="evidence" value="ECO:0007669"/>
    <property type="project" value="TreeGrafter"/>
</dbReference>
<feature type="region of interest" description="Disordered" evidence="1">
    <location>
        <begin position="1"/>
        <end position="28"/>
    </location>
</feature>
<dbReference type="PANTHER" id="PTHR28106:SF1">
    <property type="entry name" value="MITOCHONDRIAL ATPASE COMPLEX SUBUNIT ATP10"/>
    <property type="match status" value="1"/>
</dbReference>
<dbReference type="PANTHER" id="PTHR28106">
    <property type="entry name" value="MITOCHONDRIAL ATPASE COMPLEX SUBUNIT ATP10"/>
    <property type="match status" value="1"/>
</dbReference>
<dbReference type="Proteomes" id="UP001212841">
    <property type="component" value="Unassembled WGS sequence"/>
</dbReference>
<comment type="caution">
    <text evidence="2">The sequence shown here is derived from an EMBL/GenBank/DDBJ whole genome shotgun (WGS) entry which is preliminary data.</text>
</comment>
<proteinExistence type="predicted"/>
<dbReference type="GO" id="GO:0005743">
    <property type="term" value="C:mitochondrial inner membrane"/>
    <property type="evidence" value="ECO:0007669"/>
    <property type="project" value="TreeGrafter"/>
</dbReference>
<dbReference type="Pfam" id="PF05176">
    <property type="entry name" value="ATP-synt_10"/>
    <property type="match status" value="1"/>
</dbReference>
<dbReference type="InterPro" id="IPR007849">
    <property type="entry name" value="ATP10"/>
</dbReference>